<dbReference type="EMBL" id="SAYW01000005">
    <property type="protein sequence ID" value="RWU05644.1"/>
    <property type="molecule type" value="Genomic_DNA"/>
</dbReference>
<dbReference type="GO" id="GO:0005886">
    <property type="term" value="C:plasma membrane"/>
    <property type="evidence" value="ECO:0007669"/>
    <property type="project" value="UniProtKB-SubCell"/>
</dbReference>
<dbReference type="PANTHER" id="PTHR34299">
    <property type="entry name" value="DIACYLGLYCEROL KINASE"/>
    <property type="match status" value="1"/>
</dbReference>
<dbReference type="GO" id="GO:0016301">
    <property type="term" value="F:kinase activity"/>
    <property type="evidence" value="ECO:0007669"/>
    <property type="project" value="UniProtKB-KW"/>
</dbReference>
<comment type="cofactor">
    <cofactor evidence="18">
        <name>Mg(2+)</name>
        <dbReference type="ChEBI" id="CHEBI:18420"/>
    </cofactor>
    <text evidence="18">Mn(2+), Zn(2+), Cd(2+) and Co(2+) support activity to lesser extents.</text>
</comment>
<evidence type="ECO:0000256" key="10">
    <source>
        <dbReference type="ARBA" id="ARBA00022989"/>
    </source>
</evidence>
<feature type="binding site" evidence="17">
    <location>
        <begin position="88"/>
        <end position="89"/>
    </location>
    <ligand>
        <name>ATP</name>
        <dbReference type="ChEBI" id="CHEBI:30616"/>
    </ligand>
</feature>
<protein>
    <submittedName>
        <fullName evidence="20">Diacylglycerol kinase family protein</fullName>
    </submittedName>
</protein>
<evidence type="ECO:0000313" key="20">
    <source>
        <dbReference type="EMBL" id="RWU05644.1"/>
    </source>
</evidence>
<evidence type="ECO:0000256" key="17">
    <source>
        <dbReference type="PIRSR" id="PIRSR600829-3"/>
    </source>
</evidence>
<proteinExistence type="inferred from homology"/>
<keyword evidence="11" id="KW-0443">Lipid metabolism</keyword>
<evidence type="ECO:0000256" key="4">
    <source>
        <dbReference type="ARBA" id="ARBA00022516"/>
    </source>
</evidence>
<keyword evidence="10 19" id="KW-1133">Transmembrane helix</keyword>
<keyword evidence="4" id="KW-0444">Lipid biosynthesis</keyword>
<feature type="transmembrane region" description="Helical" evidence="19">
    <location>
        <begin position="49"/>
        <end position="69"/>
    </location>
</feature>
<feature type="transmembrane region" description="Helical" evidence="19">
    <location>
        <begin position="25"/>
        <end position="42"/>
    </location>
</feature>
<keyword evidence="8 20" id="KW-0418">Kinase</keyword>
<keyword evidence="14" id="KW-1208">Phospholipid metabolism</keyword>
<dbReference type="Proteomes" id="UP000284120">
    <property type="component" value="Unassembled WGS sequence"/>
</dbReference>
<reference evidence="20 21" key="1">
    <citation type="submission" date="2018-06" db="EMBL/GenBank/DDBJ databases">
        <title>Pedobacter endophyticus sp. nov., an endophytic bacterium isolated from a leaf of Triticum aestivum.</title>
        <authorList>
            <person name="Zhang L."/>
        </authorList>
    </citation>
    <scope>NUCLEOTIDE SEQUENCE [LARGE SCALE GENOMIC DNA]</scope>
    <source>
        <strain evidence="20 21">CM134L-2</strain>
    </source>
</reference>
<dbReference type="GO" id="GO:0046872">
    <property type="term" value="F:metal ion binding"/>
    <property type="evidence" value="ECO:0007669"/>
    <property type="project" value="UniProtKB-KW"/>
</dbReference>
<feature type="binding site" evidence="16">
    <location>
        <position position="3"/>
    </location>
    <ligand>
        <name>substrate</name>
    </ligand>
</feature>
<evidence type="ECO:0000256" key="3">
    <source>
        <dbReference type="ARBA" id="ARBA00022475"/>
    </source>
</evidence>
<keyword evidence="12 19" id="KW-0472">Membrane</keyword>
<keyword evidence="21" id="KW-1185">Reference proteome</keyword>
<evidence type="ECO:0000256" key="19">
    <source>
        <dbReference type="SAM" id="Phobius"/>
    </source>
</evidence>
<feature type="binding site" evidence="16">
    <location>
        <position position="63"/>
    </location>
    <ligand>
        <name>substrate</name>
    </ligand>
</feature>
<dbReference type="AlphaFoldDB" id="A0A3S3PAV3"/>
<dbReference type="CDD" id="cd14265">
    <property type="entry name" value="UDPK_IM_like"/>
    <property type="match status" value="1"/>
</dbReference>
<dbReference type="InterPro" id="IPR036945">
    <property type="entry name" value="DAGK_sf"/>
</dbReference>
<organism evidence="20 21">
    <name type="scientific">Pedobacter chitinilyticus</name>
    <dbReference type="NCBI Taxonomy" id="2233776"/>
    <lineage>
        <taxon>Bacteria</taxon>
        <taxon>Pseudomonadati</taxon>
        <taxon>Bacteroidota</taxon>
        <taxon>Sphingobacteriia</taxon>
        <taxon>Sphingobacteriales</taxon>
        <taxon>Sphingobacteriaceae</taxon>
        <taxon>Pedobacter</taxon>
    </lineage>
</organism>
<evidence type="ECO:0000256" key="16">
    <source>
        <dbReference type="PIRSR" id="PIRSR600829-2"/>
    </source>
</evidence>
<dbReference type="PANTHER" id="PTHR34299:SF1">
    <property type="entry name" value="DIACYLGLYCEROL KINASE"/>
    <property type="match status" value="1"/>
</dbReference>
<dbReference type="InterPro" id="IPR000829">
    <property type="entry name" value="DAGK"/>
</dbReference>
<keyword evidence="6 19" id="KW-0812">Transmembrane</keyword>
<feature type="binding site" evidence="17">
    <location>
        <position position="70"/>
    </location>
    <ligand>
        <name>ATP</name>
        <dbReference type="ChEBI" id="CHEBI:30616"/>
    </ligand>
</feature>
<dbReference type="GO" id="GO:0005524">
    <property type="term" value="F:ATP binding"/>
    <property type="evidence" value="ECO:0007669"/>
    <property type="project" value="UniProtKB-KW"/>
</dbReference>
<evidence type="ECO:0000256" key="7">
    <source>
        <dbReference type="ARBA" id="ARBA00022741"/>
    </source>
</evidence>
<comment type="subcellular location">
    <subcellularLocation>
        <location evidence="1">Cell membrane</location>
        <topology evidence="1">Multi-pass membrane protein</topology>
    </subcellularLocation>
</comment>
<evidence type="ECO:0000256" key="13">
    <source>
        <dbReference type="ARBA" id="ARBA00023209"/>
    </source>
</evidence>
<evidence type="ECO:0000256" key="14">
    <source>
        <dbReference type="ARBA" id="ARBA00023264"/>
    </source>
</evidence>
<sequence>MNRFLKSFKFAAKGLSYTIATQPNFIFHVVAAVLVVAAGWYFDISKGEWLAVLICIGLVMVAELLNTAFEALVDWLSPEFNVKAGLVKDIAAGAVLVAALVALVVAFVIFVPKIF</sequence>
<evidence type="ECO:0000256" key="9">
    <source>
        <dbReference type="ARBA" id="ARBA00022840"/>
    </source>
</evidence>
<evidence type="ECO:0000256" key="2">
    <source>
        <dbReference type="ARBA" id="ARBA00005967"/>
    </source>
</evidence>
<keyword evidence="3" id="KW-1003">Cell membrane</keyword>
<evidence type="ECO:0000256" key="12">
    <source>
        <dbReference type="ARBA" id="ARBA00023136"/>
    </source>
</evidence>
<keyword evidence="9 17" id="KW-0067">ATP-binding</keyword>
<evidence type="ECO:0000256" key="8">
    <source>
        <dbReference type="ARBA" id="ARBA00022777"/>
    </source>
</evidence>
<keyword evidence="5" id="KW-0808">Transferase</keyword>
<comment type="similarity">
    <text evidence="2">Belongs to the bacterial diacylglycerol kinase family.</text>
</comment>
<dbReference type="GO" id="GO:0008654">
    <property type="term" value="P:phospholipid biosynthetic process"/>
    <property type="evidence" value="ECO:0007669"/>
    <property type="project" value="UniProtKB-KW"/>
</dbReference>
<feature type="binding site" evidence="18">
    <location>
        <position position="70"/>
    </location>
    <ligand>
        <name>a divalent metal cation</name>
        <dbReference type="ChEBI" id="CHEBI:60240"/>
    </ligand>
</feature>
<evidence type="ECO:0000256" key="18">
    <source>
        <dbReference type="PIRSR" id="PIRSR600829-4"/>
    </source>
</evidence>
<evidence type="ECO:0000256" key="5">
    <source>
        <dbReference type="ARBA" id="ARBA00022679"/>
    </source>
</evidence>
<name>A0A3S3PAV3_9SPHI</name>
<evidence type="ECO:0000256" key="11">
    <source>
        <dbReference type="ARBA" id="ARBA00023098"/>
    </source>
</evidence>
<dbReference type="RefSeq" id="WP_113648403.1">
    <property type="nucleotide sequence ID" value="NZ_QMHN01000005.1"/>
</dbReference>
<keyword evidence="18" id="KW-0460">Magnesium</keyword>
<dbReference type="InterPro" id="IPR033717">
    <property type="entry name" value="UDPK"/>
</dbReference>
<comment type="caution">
    <text evidence="20">The sequence shown here is derived from an EMBL/GenBank/DDBJ whole genome shotgun (WGS) entry which is preliminary data.</text>
</comment>
<feature type="transmembrane region" description="Helical" evidence="19">
    <location>
        <begin position="89"/>
        <end position="111"/>
    </location>
</feature>
<keyword evidence="18" id="KW-0479">Metal-binding</keyword>
<dbReference type="OrthoDB" id="1493837at2"/>
<gene>
    <name evidence="20" type="ORF">DPV69_15995</name>
</gene>
<evidence type="ECO:0000256" key="1">
    <source>
        <dbReference type="ARBA" id="ARBA00004651"/>
    </source>
</evidence>
<dbReference type="Pfam" id="PF01219">
    <property type="entry name" value="DAGK_prokar"/>
    <property type="match status" value="1"/>
</dbReference>
<dbReference type="Gene3D" id="1.10.287.3610">
    <property type="match status" value="1"/>
</dbReference>
<feature type="active site" description="Proton acceptor" evidence="15">
    <location>
        <position position="63"/>
    </location>
</feature>
<evidence type="ECO:0000313" key="21">
    <source>
        <dbReference type="Proteomes" id="UP000284120"/>
    </source>
</evidence>
<keyword evidence="13" id="KW-0594">Phospholipid biosynthesis</keyword>
<keyword evidence="7 17" id="KW-0547">Nucleotide-binding</keyword>
<evidence type="ECO:0000256" key="15">
    <source>
        <dbReference type="PIRSR" id="PIRSR600829-1"/>
    </source>
</evidence>
<feature type="binding site" evidence="17">
    <location>
        <position position="3"/>
    </location>
    <ligand>
        <name>ATP</name>
        <dbReference type="ChEBI" id="CHEBI:30616"/>
    </ligand>
</feature>
<evidence type="ECO:0000256" key="6">
    <source>
        <dbReference type="ARBA" id="ARBA00022692"/>
    </source>
</evidence>
<accession>A0A3S3PAV3</accession>